<evidence type="ECO:0000259" key="6">
    <source>
        <dbReference type="Pfam" id="PF04935"/>
    </source>
</evidence>
<dbReference type="Proteomes" id="UP001530293">
    <property type="component" value="Unassembled WGS sequence"/>
</dbReference>
<evidence type="ECO:0008006" key="10">
    <source>
        <dbReference type="Google" id="ProtNLM"/>
    </source>
</evidence>
<feature type="compositionally biased region" description="Low complexity" evidence="5">
    <location>
        <begin position="270"/>
        <end position="283"/>
    </location>
</feature>
<feature type="domain" description="Ribosomal RNA-processing protein 14 N-terminal" evidence="7">
    <location>
        <begin position="18"/>
        <end position="77"/>
    </location>
</feature>
<feature type="compositionally biased region" description="Acidic residues" evidence="5">
    <location>
        <begin position="98"/>
        <end position="108"/>
    </location>
</feature>
<keyword evidence="4" id="KW-0175">Coiled coil</keyword>
<feature type="compositionally biased region" description="Polar residues" evidence="5">
    <location>
        <begin position="243"/>
        <end position="253"/>
    </location>
</feature>
<feature type="compositionally biased region" description="Gly residues" evidence="5">
    <location>
        <begin position="450"/>
        <end position="466"/>
    </location>
</feature>
<evidence type="ECO:0000256" key="3">
    <source>
        <dbReference type="ARBA" id="ARBA00023242"/>
    </source>
</evidence>
<feature type="region of interest" description="Disordered" evidence="5">
    <location>
        <begin position="201"/>
        <end position="283"/>
    </location>
</feature>
<comment type="caution">
    <text evidence="8">The sequence shown here is derived from an EMBL/GenBank/DDBJ whole genome shotgun (WGS) entry which is preliminary data.</text>
</comment>
<feature type="region of interest" description="Disordered" evidence="5">
    <location>
        <begin position="412"/>
        <end position="511"/>
    </location>
</feature>
<dbReference type="PANTHER" id="PTHR14369:SF0">
    <property type="entry name" value="SURFEIT LOCUS PROTEIN 6"/>
    <property type="match status" value="1"/>
</dbReference>
<evidence type="ECO:0000313" key="8">
    <source>
        <dbReference type="EMBL" id="KAL3758859.1"/>
    </source>
</evidence>
<feature type="coiled-coil region" evidence="4">
    <location>
        <begin position="329"/>
        <end position="359"/>
    </location>
</feature>
<reference evidence="8 9" key="1">
    <citation type="submission" date="2024-10" db="EMBL/GenBank/DDBJ databases">
        <title>Updated reference genomes for cyclostephanoid diatoms.</title>
        <authorList>
            <person name="Roberts W.R."/>
            <person name="Alverson A.J."/>
        </authorList>
    </citation>
    <scope>NUCLEOTIDE SEQUENCE [LARGE SCALE GENOMIC DNA]</scope>
    <source>
        <strain evidence="8 9">AJA232-27</strain>
    </source>
</reference>
<sequence>MPPQHHSSLDNNDLLSELQSHNAYFDSLVNMIPARLYIAGASGDDAYNPKYGKGQHKESKEARRARNKIAKRDKFDPNKMETTLETKRRVQLEQNNPSDDESDGDDVGNDNIVMSDDDGDGDARADVNANTSQPTSSSNTYSKSNNNSTDTNATNTTIPISNETQTYASRIEMLRAKLHAKMAEKRAIAAGMSVEEYAASSSSGAVADGDTSKADSSATSKRAARRAEKRKRQEAAKQRNKKNGYSTVVDSSKQGNGNQQQQNRLGGKSGSSTSNSFATFTNSPTTTAQDLATIDYQSLAGLKPKLDGALNNKSLVGVAGNGAGGQSKKKSLEKLLADAERKQARLRELKASGNEEDKEKAKNIEWGETLKVAGGANLRKTNDPKLLKNALKRKAKKKAASAKAWNVRLDQAKDAATKKQQIRSHNIDARKVGGATGANLSSKRIVEQDGTGGEGGTNSGGGGGGGNKEKRRRMGPHSGQGQNRAGFEGRKSGFINGGGGKEANKGGGKKG</sequence>
<proteinExistence type="inferred from homology"/>
<comment type="similarity">
    <text evidence="2">Belongs to the SURF6 family.</text>
</comment>
<feature type="compositionally biased region" description="Low complexity" evidence="5">
    <location>
        <begin position="126"/>
        <end position="157"/>
    </location>
</feature>
<dbReference type="Pfam" id="PF04935">
    <property type="entry name" value="SURF6"/>
    <property type="match status" value="1"/>
</dbReference>
<keyword evidence="3" id="KW-0539">Nucleus</keyword>
<dbReference type="Pfam" id="PF15459">
    <property type="entry name" value="RRP14"/>
    <property type="match status" value="1"/>
</dbReference>
<keyword evidence="9" id="KW-1185">Reference proteome</keyword>
<dbReference type="GO" id="GO:0005634">
    <property type="term" value="C:nucleus"/>
    <property type="evidence" value="ECO:0007669"/>
    <property type="project" value="UniProtKB-SubCell"/>
</dbReference>
<feature type="domain" description="Ribosomal RNA-processing protein 14/surfeit locus protein 6 C-terminal" evidence="6">
    <location>
        <begin position="221"/>
        <end position="431"/>
    </location>
</feature>
<evidence type="ECO:0000256" key="1">
    <source>
        <dbReference type="ARBA" id="ARBA00004123"/>
    </source>
</evidence>
<dbReference type="InterPro" id="IPR029190">
    <property type="entry name" value="Rrp14/SURF6_C"/>
</dbReference>
<dbReference type="InterPro" id="IPR029188">
    <property type="entry name" value="Rrp14_N"/>
</dbReference>
<feature type="compositionally biased region" description="Low complexity" evidence="5">
    <location>
        <begin position="254"/>
        <end position="263"/>
    </location>
</feature>
<name>A0ABD3M4A1_9STRA</name>
<accession>A0ABD3M4A1</accession>
<evidence type="ECO:0000256" key="5">
    <source>
        <dbReference type="SAM" id="MobiDB-lite"/>
    </source>
</evidence>
<dbReference type="EMBL" id="JALLBG020000216">
    <property type="protein sequence ID" value="KAL3758859.1"/>
    <property type="molecule type" value="Genomic_DNA"/>
</dbReference>
<feature type="compositionally biased region" description="Low complexity" evidence="5">
    <location>
        <begin position="201"/>
        <end position="221"/>
    </location>
</feature>
<protein>
    <recommendedName>
        <fullName evidence="10">SURF6-domain-containing protein</fullName>
    </recommendedName>
</protein>
<feature type="compositionally biased region" description="Basic and acidic residues" evidence="5">
    <location>
        <begin position="55"/>
        <end position="91"/>
    </location>
</feature>
<dbReference type="PANTHER" id="PTHR14369">
    <property type="entry name" value="SURFEIT LOCUS PROTEIN 6"/>
    <property type="match status" value="1"/>
</dbReference>
<dbReference type="AlphaFoldDB" id="A0ABD3M4A1"/>
<evidence type="ECO:0000313" key="9">
    <source>
        <dbReference type="Proteomes" id="UP001530293"/>
    </source>
</evidence>
<feature type="region of interest" description="Disordered" evidence="5">
    <location>
        <begin position="49"/>
        <end position="161"/>
    </location>
</feature>
<evidence type="ECO:0000256" key="2">
    <source>
        <dbReference type="ARBA" id="ARBA00005904"/>
    </source>
</evidence>
<gene>
    <name evidence="8" type="ORF">ACHAWU_003131</name>
</gene>
<dbReference type="InterPro" id="IPR007019">
    <property type="entry name" value="SURF6"/>
</dbReference>
<organism evidence="8 9">
    <name type="scientific">Discostella pseudostelligera</name>
    <dbReference type="NCBI Taxonomy" id="259834"/>
    <lineage>
        <taxon>Eukaryota</taxon>
        <taxon>Sar</taxon>
        <taxon>Stramenopiles</taxon>
        <taxon>Ochrophyta</taxon>
        <taxon>Bacillariophyta</taxon>
        <taxon>Coscinodiscophyceae</taxon>
        <taxon>Thalassiosirophycidae</taxon>
        <taxon>Stephanodiscales</taxon>
        <taxon>Stephanodiscaceae</taxon>
        <taxon>Discostella</taxon>
    </lineage>
</organism>
<comment type="subcellular location">
    <subcellularLocation>
        <location evidence="1">Nucleus</location>
    </subcellularLocation>
</comment>
<evidence type="ECO:0000256" key="4">
    <source>
        <dbReference type="SAM" id="Coils"/>
    </source>
</evidence>
<evidence type="ECO:0000259" key="7">
    <source>
        <dbReference type="Pfam" id="PF15459"/>
    </source>
</evidence>